<dbReference type="HAMAP" id="MF_00365">
    <property type="entry name" value="RecF"/>
    <property type="match status" value="1"/>
</dbReference>
<evidence type="ECO:0000313" key="11">
    <source>
        <dbReference type="Proteomes" id="UP000327458"/>
    </source>
</evidence>
<dbReference type="RefSeq" id="WP_126341673.1">
    <property type="nucleotide sequence ID" value="NZ_RXYJ01000002.1"/>
</dbReference>
<evidence type="ECO:0000259" key="7">
    <source>
        <dbReference type="Pfam" id="PF13476"/>
    </source>
</evidence>
<keyword evidence="3 6" id="KW-0547">Nucleotide-binding</keyword>
<organism evidence="9 10">
    <name type="scientific">Chlorobium phaeovibrioides</name>
    <dbReference type="NCBI Taxonomy" id="1094"/>
    <lineage>
        <taxon>Bacteria</taxon>
        <taxon>Pseudomonadati</taxon>
        <taxon>Chlorobiota</taxon>
        <taxon>Chlorobiia</taxon>
        <taxon>Chlorobiales</taxon>
        <taxon>Chlorobiaceae</taxon>
        <taxon>Chlorobium/Pelodictyon group</taxon>
        <taxon>Chlorobium</taxon>
    </lineage>
</organism>
<dbReference type="GO" id="GO:0005524">
    <property type="term" value="F:ATP binding"/>
    <property type="evidence" value="ECO:0007669"/>
    <property type="project" value="UniProtKB-UniRule"/>
</dbReference>
<dbReference type="GO" id="GO:0005737">
    <property type="term" value="C:cytoplasm"/>
    <property type="evidence" value="ECO:0007669"/>
    <property type="project" value="UniProtKB-SubCell"/>
</dbReference>
<keyword evidence="5 6" id="KW-0238">DNA-binding</keyword>
<dbReference type="InterPro" id="IPR027417">
    <property type="entry name" value="P-loop_NTPase"/>
</dbReference>
<comment type="subcellular location">
    <subcellularLocation>
        <location evidence="6">Cytoplasm</location>
    </subcellularLocation>
</comment>
<evidence type="ECO:0000313" key="10">
    <source>
        <dbReference type="Proteomes" id="UP000279908"/>
    </source>
</evidence>
<dbReference type="GO" id="GO:0006302">
    <property type="term" value="P:double-strand break repair"/>
    <property type="evidence" value="ECO:0007669"/>
    <property type="project" value="InterPro"/>
</dbReference>
<dbReference type="InterPro" id="IPR042174">
    <property type="entry name" value="RecF_2"/>
</dbReference>
<comment type="function">
    <text evidence="6">The RecF protein is involved in DNA metabolism; it is required for DNA replication and normal SOS inducibility. RecF binds preferentially to single-stranded, linear DNA. It also seems to bind ATP.</text>
</comment>
<dbReference type="NCBIfam" id="TIGR00611">
    <property type="entry name" value="recf"/>
    <property type="match status" value="1"/>
</dbReference>
<dbReference type="PANTHER" id="PTHR32182:SF0">
    <property type="entry name" value="DNA REPLICATION AND REPAIR PROTEIN RECF"/>
    <property type="match status" value="1"/>
</dbReference>
<dbReference type="GO" id="GO:0000731">
    <property type="term" value="P:DNA synthesis involved in DNA repair"/>
    <property type="evidence" value="ECO:0007669"/>
    <property type="project" value="TreeGrafter"/>
</dbReference>
<dbReference type="GO" id="GO:0003697">
    <property type="term" value="F:single-stranded DNA binding"/>
    <property type="evidence" value="ECO:0007669"/>
    <property type="project" value="UniProtKB-UniRule"/>
</dbReference>
<protein>
    <recommendedName>
        <fullName evidence="6">DNA replication and repair protein RecF</fullName>
    </recommendedName>
</protein>
<dbReference type="Proteomes" id="UP000327458">
    <property type="component" value="Unassembled WGS sequence"/>
</dbReference>
<evidence type="ECO:0000313" key="9">
    <source>
        <dbReference type="EMBL" id="RTY38124.1"/>
    </source>
</evidence>
<dbReference type="PROSITE" id="PS00617">
    <property type="entry name" value="RECF_1"/>
    <property type="match status" value="1"/>
</dbReference>
<dbReference type="InterPro" id="IPR038729">
    <property type="entry name" value="Rad50/SbcC_AAA"/>
</dbReference>
<keyword evidence="6" id="KW-0234">DNA repair</keyword>
<dbReference type="GO" id="GO:0006260">
    <property type="term" value="P:DNA replication"/>
    <property type="evidence" value="ECO:0007669"/>
    <property type="project" value="UniProtKB-UniRule"/>
</dbReference>
<dbReference type="Gene3D" id="3.40.50.300">
    <property type="entry name" value="P-loop containing nucleotide triphosphate hydrolases"/>
    <property type="match status" value="1"/>
</dbReference>
<reference evidence="8 11" key="2">
    <citation type="submission" date="2019-07" db="EMBL/GenBank/DDBJ databases">
        <title>Draft genome Sequence of Chlorobium phaeovibrioides sp. strain PhvTcv-s14, from the Phylum Chlorobi.</title>
        <authorList>
            <person name="Babenko V."/>
            <person name="Boldyreva D."/>
            <person name="Kanygina A."/>
            <person name="Selezneva O."/>
            <person name="Akopiyan T."/>
            <person name="Lunina O."/>
        </authorList>
    </citation>
    <scope>NUCLEOTIDE SEQUENCE [LARGE SCALE GENOMIC DNA]</scope>
    <source>
        <strain evidence="8 11">GrTcv12</strain>
    </source>
</reference>
<keyword evidence="6" id="KW-0742">SOS response</keyword>
<dbReference type="InterPro" id="IPR001238">
    <property type="entry name" value="DNA-binding_RecF"/>
</dbReference>
<keyword evidence="6" id="KW-0227">DNA damage</keyword>
<comment type="caution">
    <text evidence="9">The sequence shown here is derived from an EMBL/GenBank/DDBJ whole genome shotgun (WGS) entry which is preliminary data.</text>
</comment>
<proteinExistence type="inferred from homology"/>
<dbReference type="EMBL" id="RXYK01000006">
    <property type="protein sequence ID" value="RTY38124.1"/>
    <property type="molecule type" value="Genomic_DNA"/>
</dbReference>
<dbReference type="Proteomes" id="UP000279908">
    <property type="component" value="Unassembled WGS sequence"/>
</dbReference>
<name>A0A3S0L0S2_CHLPH</name>
<dbReference type="GO" id="GO:0016887">
    <property type="term" value="F:ATP hydrolysis activity"/>
    <property type="evidence" value="ECO:0007669"/>
    <property type="project" value="InterPro"/>
</dbReference>
<reference evidence="9 10" key="1">
    <citation type="submission" date="2018-12" db="EMBL/GenBank/DDBJ databases">
        <authorList>
            <person name="Lunina O.N."/>
            <person name="Grouzdev D.S."/>
            <person name="Gorlenko V.M."/>
            <person name="Savvichev A.S."/>
        </authorList>
    </citation>
    <scope>NUCLEOTIDE SEQUENCE [LARGE SCALE GENOMIC DNA]</scope>
    <source>
        <strain evidence="9 10">BrKhr-17</strain>
    </source>
</reference>
<evidence type="ECO:0000256" key="4">
    <source>
        <dbReference type="ARBA" id="ARBA00022840"/>
    </source>
</evidence>
<comment type="similarity">
    <text evidence="6">Belongs to the RecF family.</text>
</comment>
<dbReference type="AlphaFoldDB" id="A0A3S0L0S2"/>
<dbReference type="PANTHER" id="PTHR32182">
    <property type="entry name" value="DNA REPLICATION AND REPAIR PROTEIN RECF"/>
    <property type="match status" value="1"/>
</dbReference>
<keyword evidence="4 6" id="KW-0067">ATP-binding</keyword>
<feature type="binding site" evidence="6">
    <location>
        <begin position="30"/>
        <end position="37"/>
    </location>
    <ligand>
        <name>ATP</name>
        <dbReference type="ChEBI" id="CHEBI:30616"/>
    </ligand>
</feature>
<feature type="domain" description="Rad50/SbcC-type AAA" evidence="7">
    <location>
        <begin position="5"/>
        <end position="110"/>
    </location>
</feature>
<evidence type="ECO:0000256" key="1">
    <source>
        <dbReference type="ARBA" id="ARBA00022490"/>
    </source>
</evidence>
<dbReference type="EMBL" id="VMRG01000001">
    <property type="protein sequence ID" value="KAA6231672.1"/>
    <property type="molecule type" value="Genomic_DNA"/>
</dbReference>
<dbReference type="SUPFAM" id="SSF52540">
    <property type="entry name" value="P-loop containing nucleoside triphosphate hydrolases"/>
    <property type="match status" value="1"/>
</dbReference>
<accession>A0A3S0L0S2</accession>
<keyword evidence="1 6" id="KW-0963">Cytoplasm</keyword>
<gene>
    <name evidence="6" type="primary">recF</name>
    <name evidence="9" type="ORF">EKD02_05345</name>
    <name evidence="8" type="ORF">FP507_00015</name>
</gene>
<dbReference type="GO" id="GO:0009432">
    <property type="term" value="P:SOS response"/>
    <property type="evidence" value="ECO:0007669"/>
    <property type="project" value="UniProtKB-UniRule"/>
</dbReference>
<dbReference type="Gene3D" id="1.20.1050.90">
    <property type="entry name" value="RecF/RecN/SMC, N-terminal domain"/>
    <property type="match status" value="1"/>
</dbReference>
<evidence type="ECO:0000256" key="6">
    <source>
        <dbReference type="HAMAP-Rule" id="MF_00365"/>
    </source>
</evidence>
<evidence type="ECO:0000256" key="5">
    <source>
        <dbReference type="ARBA" id="ARBA00023125"/>
    </source>
</evidence>
<dbReference type="Pfam" id="PF13476">
    <property type="entry name" value="AAA_23"/>
    <property type="match status" value="1"/>
</dbReference>
<evidence type="ECO:0000256" key="3">
    <source>
        <dbReference type="ARBA" id="ARBA00022741"/>
    </source>
</evidence>
<dbReference type="InterPro" id="IPR018078">
    <property type="entry name" value="DNA-binding_RecF_CS"/>
</dbReference>
<evidence type="ECO:0000313" key="8">
    <source>
        <dbReference type="EMBL" id="KAA6231672.1"/>
    </source>
</evidence>
<keyword evidence="2 6" id="KW-0235">DNA replication</keyword>
<sequence length="371" mass="41554">MRLRSIQFENFRNHRSFSFEPEDGINLIYGQNGSGKTSILEGIHYCALTKGFVSAADGECLSFSAGYFLLTALFESSSGIETAVRLSYTKESGKKLQIDGNELKPFSLHIGSIPCISFSPPEIVIVSGPPGERRRFLDNAVCQSDRRYLDNLLIYRRLLQQRNALLQQLSQSPGKDRSMLQLWSENLASSAASVTAGRVRFLAEFHPFVESLHRDLSGGQTPSIEYSSTIGRLLEPVPESELRERFLQRFQENEQQEILRGQTLSGPHRDELIFLSDGRESKRYSSQGQQRTFLISLKLALFQYFNEKIGETPICLLDDIFSELDGKRTAAVLDILEGCGQTLISSADLKNHPGSAVHHLQTTPSTRNSEV</sequence>
<evidence type="ECO:0000256" key="2">
    <source>
        <dbReference type="ARBA" id="ARBA00022705"/>
    </source>
</evidence>